<reference evidence="1 2" key="1">
    <citation type="journal article" date="2024" name="Microbiol. Resour. Announc.">
        <title>Genome annotations for the ascomycete fungi Trichoderma harzianum, Trichoderma aggressivum, and Purpureocillium lilacinum.</title>
        <authorList>
            <person name="Beijen E.P.W."/>
            <person name="Ohm R.A."/>
        </authorList>
    </citation>
    <scope>NUCLEOTIDE SEQUENCE [LARGE SCALE GENOMIC DNA]</scope>
    <source>
        <strain evidence="1 2">CBS 150709</strain>
    </source>
</reference>
<dbReference type="EMBL" id="JAWRVI010000029">
    <property type="protein sequence ID" value="KAK4087724.1"/>
    <property type="molecule type" value="Genomic_DNA"/>
</dbReference>
<gene>
    <name evidence="1" type="ORF">Purlil1_7781</name>
</gene>
<accession>A0ABR0BUM0</accession>
<sequence length="167" mass="18393">MASETWYSLCKSDKGMVGQVAPTANPGVNWRLHVKGPAWVDERTDGRIPQTFDREPGRARAWAQEGSLSAWQGALLADAATTTEQLRAARGRRNKVVPPAVRSVIPQRAAWCEPPSPVPAAGVASHNGSHAARMRRRARRARLRVCPWMSVIMGVCHWHRFLGAALE</sequence>
<protein>
    <submittedName>
        <fullName evidence="1">Uncharacterized protein</fullName>
    </submittedName>
</protein>
<organism evidence="1 2">
    <name type="scientific">Purpureocillium lilacinum</name>
    <name type="common">Paecilomyces lilacinus</name>
    <dbReference type="NCBI Taxonomy" id="33203"/>
    <lineage>
        <taxon>Eukaryota</taxon>
        <taxon>Fungi</taxon>
        <taxon>Dikarya</taxon>
        <taxon>Ascomycota</taxon>
        <taxon>Pezizomycotina</taxon>
        <taxon>Sordariomycetes</taxon>
        <taxon>Hypocreomycetidae</taxon>
        <taxon>Hypocreales</taxon>
        <taxon>Ophiocordycipitaceae</taxon>
        <taxon>Purpureocillium</taxon>
    </lineage>
</organism>
<name>A0ABR0BUM0_PURLI</name>
<evidence type="ECO:0000313" key="2">
    <source>
        <dbReference type="Proteomes" id="UP001287286"/>
    </source>
</evidence>
<comment type="caution">
    <text evidence="1">The sequence shown here is derived from an EMBL/GenBank/DDBJ whole genome shotgun (WGS) entry which is preliminary data.</text>
</comment>
<dbReference type="Proteomes" id="UP001287286">
    <property type="component" value="Unassembled WGS sequence"/>
</dbReference>
<proteinExistence type="predicted"/>
<evidence type="ECO:0000313" key="1">
    <source>
        <dbReference type="EMBL" id="KAK4087724.1"/>
    </source>
</evidence>
<keyword evidence="2" id="KW-1185">Reference proteome</keyword>